<evidence type="ECO:0000313" key="2">
    <source>
        <dbReference type="EMBL" id="ENO17151.1"/>
    </source>
</evidence>
<dbReference type="RefSeq" id="WP_004578803.1">
    <property type="nucleotide sequence ID" value="NZ_AP028879.1"/>
</dbReference>
<dbReference type="AlphaFoldDB" id="N6X033"/>
<dbReference type="Pfam" id="PF03090">
    <property type="entry name" value="Replicase"/>
    <property type="match status" value="1"/>
</dbReference>
<comment type="caution">
    <text evidence="2">The sequence shown here is derived from an EMBL/GenBank/DDBJ whole genome shotgun (WGS) entry which is preliminary data.</text>
</comment>
<reference evidence="2 3" key="1">
    <citation type="journal article" date="2013" name="Genome Announc.">
        <title>Genome Sequence of the Polycyclic Aromatic Hydrocarbon-Degrading Bacterium Strain Marinobacter nanhaiticus D15-8WT.</title>
        <authorList>
            <person name="Cui Z."/>
            <person name="Gao W."/>
            <person name="Li Q."/>
            <person name="Xu G."/>
            <person name="Zheng L."/>
        </authorList>
    </citation>
    <scope>NUCLEOTIDE SEQUENCE [LARGE SCALE GENOMIC DNA]</scope>
    <source>
        <strain evidence="2 3">D15-8W</strain>
    </source>
</reference>
<gene>
    <name evidence="2" type="ORF">J057_00759</name>
</gene>
<dbReference type="EMBL" id="APLQ01000005">
    <property type="protein sequence ID" value="ENO17151.1"/>
    <property type="molecule type" value="Genomic_DNA"/>
</dbReference>
<dbReference type="InterPro" id="IPR004322">
    <property type="entry name" value="Plasmid_replicase_bac"/>
</dbReference>
<dbReference type="STRING" id="626887.J057_00759"/>
<organism evidence="2 3">
    <name type="scientific">Marinobacter nanhaiticus D15-8W</name>
    <dbReference type="NCBI Taxonomy" id="626887"/>
    <lineage>
        <taxon>Bacteria</taxon>
        <taxon>Pseudomonadati</taxon>
        <taxon>Pseudomonadota</taxon>
        <taxon>Gammaproteobacteria</taxon>
        <taxon>Pseudomonadales</taxon>
        <taxon>Marinobacteraceae</taxon>
        <taxon>Marinobacter</taxon>
    </lineage>
</organism>
<accession>N6X033</accession>
<evidence type="ECO:0000259" key="1">
    <source>
        <dbReference type="Pfam" id="PF08708"/>
    </source>
</evidence>
<dbReference type="Gene3D" id="1.10.340.50">
    <property type="match status" value="1"/>
</dbReference>
<dbReference type="Pfam" id="PF08708">
    <property type="entry name" value="PriCT_1"/>
    <property type="match status" value="1"/>
</dbReference>
<evidence type="ECO:0000313" key="3">
    <source>
        <dbReference type="Proteomes" id="UP000013165"/>
    </source>
</evidence>
<sequence length="406" mass="46073">MKQQSATVTPLKRRQTAFGRLLDEAPYLPRCSDNKTAAVVRPREYATRYPYMQVNRPGMVSWLVFDLDHPNPFVWDDAGLPAPNFIVSNRKSRKAHLYYAIPPVCTSERGRSKPIQYLKAVYEAMAIRLQADPSYSGPVAKTPHHPWWSTTELHNHEYPLGELADYLDLSVKPLWSTGPNLNAVAHSRHCTLFEELRFYAYSVVASERESGTYSHFCKLLEAYAHNRNNFQTRGFAAPLTIAQVKATVKSVARWTWDRYTGRSDCHRGVMALDDSLPIYERQRLAAQRTHQRRRTATEGRIRKACRELHKTGRKLTQTAVATAAGVARQTVARYQKLFDEVLQETASVTPIRASFAGHREPVTYAVYQISAVLRVNQLGPLCGKLIDSLVKGRLKLRLFPLGPPPD</sequence>
<protein>
    <submittedName>
        <fullName evidence="2">Replication protein A</fullName>
    </submittedName>
</protein>
<feature type="domain" description="Primase C-terminal 1" evidence="1">
    <location>
        <begin position="184"/>
        <end position="257"/>
    </location>
</feature>
<dbReference type="InterPro" id="IPR014820">
    <property type="entry name" value="PriCT_1"/>
</dbReference>
<dbReference type="eggNOG" id="COG2197">
    <property type="taxonomic scope" value="Bacteria"/>
</dbReference>
<keyword evidence="3" id="KW-1185">Reference proteome</keyword>
<proteinExistence type="predicted"/>
<name>N6X033_9GAMM</name>
<dbReference type="Proteomes" id="UP000013165">
    <property type="component" value="Unassembled WGS sequence"/>
</dbReference>
<dbReference type="HOGENOM" id="CLU_045112_2_0_6"/>
<dbReference type="OrthoDB" id="5445431at2"/>
<dbReference type="PATRIC" id="fig|626887.3.peg.141"/>